<feature type="region of interest" description="Disordered" evidence="1">
    <location>
        <begin position="21"/>
        <end position="43"/>
    </location>
</feature>
<evidence type="ECO:0000256" key="1">
    <source>
        <dbReference type="SAM" id="MobiDB-lite"/>
    </source>
</evidence>
<proteinExistence type="predicted"/>
<dbReference type="AlphaFoldDB" id="A0AAV8QRT6"/>
<dbReference type="EMBL" id="JAQQAF010000006">
    <property type="protein sequence ID" value="KAJ8479192.1"/>
    <property type="molecule type" value="Genomic_DNA"/>
</dbReference>
<comment type="caution">
    <text evidence="2">The sequence shown here is derived from an EMBL/GenBank/DDBJ whole genome shotgun (WGS) entry which is preliminary data.</text>
</comment>
<organism evidence="2 3">
    <name type="scientific">Ensete ventricosum</name>
    <name type="common">Abyssinian banana</name>
    <name type="synonym">Musa ensete</name>
    <dbReference type="NCBI Taxonomy" id="4639"/>
    <lineage>
        <taxon>Eukaryota</taxon>
        <taxon>Viridiplantae</taxon>
        <taxon>Streptophyta</taxon>
        <taxon>Embryophyta</taxon>
        <taxon>Tracheophyta</taxon>
        <taxon>Spermatophyta</taxon>
        <taxon>Magnoliopsida</taxon>
        <taxon>Liliopsida</taxon>
        <taxon>Zingiberales</taxon>
        <taxon>Musaceae</taxon>
        <taxon>Ensete</taxon>
    </lineage>
</organism>
<reference evidence="2 3" key="1">
    <citation type="submission" date="2022-12" db="EMBL/GenBank/DDBJ databases">
        <title>Chromosome-scale assembly of the Ensete ventricosum genome.</title>
        <authorList>
            <person name="Dussert Y."/>
            <person name="Stocks J."/>
            <person name="Wendawek A."/>
            <person name="Woldeyes F."/>
            <person name="Nichols R.A."/>
            <person name="Borrell J.S."/>
        </authorList>
    </citation>
    <scope>NUCLEOTIDE SEQUENCE [LARGE SCALE GENOMIC DNA]</scope>
    <source>
        <strain evidence="3">cv. Maze</strain>
        <tissue evidence="2">Seeds</tissue>
    </source>
</reference>
<gene>
    <name evidence="2" type="ORF">OPV22_022919</name>
</gene>
<name>A0AAV8QRT6_ENSVE</name>
<accession>A0AAV8QRT6</accession>
<keyword evidence="3" id="KW-1185">Reference proteome</keyword>
<protein>
    <submittedName>
        <fullName evidence="2">Uncharacterized protein</fullName>
    </submittedName>
</protein>
<dbReference type="Proteomes" id="UP001222027">
    <property type="component" value="Unassembled WGS sequence"/>
</dbReference>
<evidence type="ECO:0000313" key="2">
    <source>
        <dbReference type="EMBL" id="KAJ8479192.1"/>
    </source>
</evidence>
<sequence length="110" mass="12057">MEAAAFRLLLLIDRPLVKRRRARADSRGRTPNDASHIDPSISDRADSSFLHESRSCQDPIHAADPSQRCVSPSSFCSDLNPFRSRVFTSIGSVAGDVVLRIVISVSLPLP</sequence>
<evidence type="ECO:0000313" key="3">
    <source>
        <dbReference type="Proteomes" id="UP001222027"/>
    </source>
</evidence>